<dbReference type="Gene3D" id="3.40.50.150">
    <property type="entry name" value="Vaccinia Virus protein VP39"/>
    <property type="match status" value="1"/>
</dbReference>
<evidence type="ECO:0000313" key="2">
    <source>
        <dbReference type="EMBL" id="OGD78979.1"/>
    </source>
</evidence>
<dbReference type="EMBL" id="MFAM01000028">
    <property type="protein sequence ID" value="OGD78979.1"/>
    <property type="molecule type" value="Genomic_DNA"/>
</dbReference>
<dbReference type="Pfam" id="PF13847">
    <property type="entry name" value="Methyltransf_31"/>
    <property type="match status" value="1"/>
</dbReference>
<dbReference type="InterPro" id="IPR014729">
    <property type="entry name" value="Rossmann-like_a/b/a_fold"/>
</dbReference>
<dbReference type="CDD" id="cd02440">
    <property type="entry name" value="AdoMet_MTases"/>
    <property type="match status" value="1"/>
</dbReference>
<sequence>MKYLLIPGRFHLVTKWQIEWLKQIIDPDMVLVWAITSANLDNTRRNPVAGWRRAAALELVCKENFKNRCLVYGIDDIGRSERFADHVIKYIEVDSQGSCKLTGDNTTVVSGTPEVIQAFAQLGYKTQQMPGKGANSLWVWQSIEQAALDIQSGKAWKKTGLWQEMDETCREYWERYQIYLSVSDLFNDSLLGEDGEITSTRDFRAYLGAFDEGAKRKYEAVRQYVRPGKIVDIGCGGGSILLEMSRDPLLHESDLYGIEASRELYQWCIRRKQNLEFGNENVFFYHRNALNTDSFTDSSVDTITAFSITHEIESYMGRDKLVEFIRQSKRQLKPGGRLVILDVVGPRNKQKEVLMRLNCRDGADTGELDQLSTWGLFKRFAVDFRKEEGYKLEYEEIGTEDGWVVVKVQLADAAEFMSKKDYHKSWFSEMHETFCFWGFEDWKGELARQGLVMLPGSKLVTNPWIVKNRYLGKVELTDLKGKPLPYPATNVLIVAVKETA</sequence>
<organism evidence="2 3">
    <name type="scientific">Candidatus Collierbacteria bacterium RIFOXYB1_FULL_49_13</name>
    <dbReference type="NCBI Taxonomy" id="1817728"/>
    <lineage>
        <taxon>Bacteria</taxon>
        <taxon>Candidatus Collieribacteriota</taxon>
    </lineage>
</organism>
<dbReference type="GO" id="GO:0008168">
    <property type="term" value="F:methyltransferase activity"/>
    <property type="evidence" value="ECO:0007669"/>
    <property type="project" value="TreeGrafter"/>
</dbReference>
<accession>A0A1F5FH46</accession>
<evidence type="ECO:0000259" key="1">
    <source>
        <dbReference type="Pfam" id="PF13847"/>
    </source>
</evidence>
<protein>
    <recommendedName>
        <fullName evidence="1">Methyltransferase domain-containing protein</fullName>
    </recommendedName>
</protein>
<comment type="caution">
    <text evidence="2">The sequence shown here is derived from an EMBL/GenBank/DDBJ whole genome shotgun (WGS) entry which is preliminary data.</text>
</comment>
<dbReference type="Proteomes" id="UP000176682">
    <property type="component" value="Unassembled WGS sequence"/>
</dbReference>
<dbReference type="PANTHER" id="PTHR43591:SF24">
    <property type="entry name" value="2-METHOXY-6-POLYPRENYL-1,4-BENZOQUINOL METHYLASE, MITOCHONDRIAL"/>
    <property type="match status" value="1"/>
</dbReference>
<dbReference type="PANTHER" id="PTHR43591">
    <property type="entry name" value="METHYLTRANSFERASE"/>
    <property type="match status" value="1"/>
</dbReference>
<gene>
    <name evidence="2" type="ORF">A2368_04130</name>
</gene>
<reference evidence="2 3" key="1">
    <citation type="journal article" date="2016" name="Nat. Commun.">
        <title>Thousands of microbial genomes shed light on interconnected biogeochemical processes in an aquifer system.</title>
        <authorList>
            <person name="Anantharaman K."/>
            <person name="Brown C.T."/>
            <person name="Hug L.A."/>
            <person name="Sharon I."/>
            <person name="Castelle C.J."/>
            <person name="Probst A.J."/>
            <person name="Thomas B.C."/>
            <person name="Singh A."/>
            <person name="Wilkins M.J."/>
            <person name="Karaoz U."/>
            <person name="Brodie E.L."/>
            <person name="Williams K.H."/>
            <person name="Hubbard S.S."/>
            <person name="Banfield J.F."/>
        </authorList>
    </citation>
    <scope>NUCLEOTIDE SEQUENCE [LARGE SCALE GENOMIC DNA]</scope>
</reference>
<feature type="domain" description="Methyltransferase" evidence="1">
    <location>
        <begin position="229"/>
        <end position="344"/>
    </location>
</feature>
<dbReference type="Gene3D" id="3.40.50.620">
    <property type="entry name" value="HUPs"/>
    <property type="match status" value="1"/>
</dbReference>
<evidence type="ECO:0000313" key="3">
    <source>
        <dbReference type="Proteomes" id="UP000176682"/>
    </source>
</evidence>
<dbReference type="AlphaFoldDB" id="A0A1F5FH46"/>
<dbReference type="InterPro" id="IPR025714">
    <property type="entry name" value="Methyltranfer_dom"/>
</dbReference>
<dbReference type="SUPFAM" id="SSF53335">
    <property type="entry name" value="S-adenosyl-L-methionine-dependent methyltransferases"/>
    <property type="match status" value="1"/>
</dbReference>
<proteinExistence type="predicted"/>
<name>A0A1F5FH46_9BACT</name>
<dbReference type="InterPro" id="IPR029063">
    <property type="entry name" value="SAM-dependent_MTases_sf"/>
</dbReference>